<keyword evidence="3" id="KW-0223">Dioxygenase</keyword>
<dbReference type="Proteomes" id="UP000284702">
    <property type="component" value="Unassembled WGS sequence"/>
</dbReference>
<keyword evidence="4" id="KW-0560">Oxidoreductase</keyword>
<keyword evidence="5" id="KW-0408">Iron</keyword>
<evidence type="ECO:0000256" key="3">
    <source>
        <dbReference type="ARBA" id="ARBA00022964"/>
    </source>
</evidence>
<evidence type="ECO:0000256" key="5">
    <source>
        <dbReference type="ARBA" id="ARBA00023004"/>
    </source>
</evidence>
<protein>
    <recommendedName>
        <fullName evidence="6">Prolyl 4-hydroxylase alpha subunit domain-containing protein</fullName>
    </recommendedName>
</protein>
<evidence type="ECO:0000313" key="8">
    <source>
        <dbReference type="Proteomes" id="UP000284702"/>
    </source>
</evidence>
<dbReference type="EMBL" id="MZMZ02004123">
    <property type="protein sequence ID" value="RQM19896.1"/>
    <property type="molecule type" value="Genomic_DNA"/>
</dbReference>
<reference evidence="7" key="1">
    <citation type="submission" date="2018-07" db="EMBL/GenBank/DDBJ databases">
        <title>Annotation of Aphanomyces astaci genome assembly.</title>
        <authorList>
            <person name="Studholme D.J."/>
        </authorList>
    </citation>
    <scope>NUCLEOTIDE SEQUENCE [LARGE SCALE GENOMIC DNA]</scope>
    <source>
        <strain evidence="7">Pc</strain>
    </source>
</reference>
<dbReference type="SUPFAM" id="SSF55961">
    <property type="entry name" value="Bet v1-like"/>
    <property type="match status" value="1"/>
</dbReference>
<comment type="caution">
    <text evidence="7">The sequence shown here is derived from an EMBL/GenBank/DDBJ whole genome shotgun (WGS) entry which is preliminary data.</text>
</comment>
<dbReference type="GO" id="GO:0004656">
    <property type="term" value="F:procollagen-proline 4-dioxygenase activity"/>
    <property type="evidence" value="ECO:0007669"/>
    <property type="project" value="TreeGrafter"/>
</dbReference>
<feature type="domain" description="Prolyl 4-hydroxylase alpha subunit" evidence="6">
    <location>
        <begin position="223"/>
        <end position="538"/>
    </location>
</feature>
<dbReference type="Gene3D" id="3.30.530.20">
    <property type="match status" value="1"/>
</dbReference>
<dbReference type="PANTHER" id="PTHR10869:SF246">
    <property type="entry name" value="TRANSMEMBRANE PROLYL 4-HYDROXYLASE"/>
    <property type="match status" value="1"/>
</dbReference>
<evidence type="ECO:0000256" key="2">
    <source>
        <dbReference type="ARBA" id="ARBA00022723"/>
    </source>
</evidence>
<dbReference type="AlphaFoldDB" id="A0A3R7WWJ9"/>
<dbReference type="Gene3D" id="2.60.120.620">
    <property type="entry name" value="q2cbj1_9rhob like domain"/>
    <property type="match status" value="1"/>
</dbReference>
<proteinExistence type="predicted"/>
<dbReference type="InterPro" id="IPR023393">
    <property type="entry name" value="START-like_dom_sf"/>
</dbReference>
<dbReference type="GO" id="GO:0031418">
    <property type="term" value="F:L-ascorbic acid binding"/>
    <property type="evidence" value="ECO:0007669"/>
    <property type="project" value="InterPro"/>
</dbReference>
<evidence type="ECO:0000256" key="4">
    <source>
        <dbReference type="ARBA" id="ARBA00023002"/>
    </source>
</evidence>
<evidence type="ECO:0000256" key="1">
    <source>
        <dbReference type="ARBA" id="ARBA00001961"/>
    </source>
</evidence>
<comment type="cofactor">
    <cofactor evidence="1">
        <name>L-ascorbate</name>
        <dbReference type="ChEBI" id="CHEBI:38290"/>
    </cofactor>
</comment>
<dbReference type="GO" id="GO:0005506">
    <property type="term" value="F:iron ion binding"/>
    <property type="evidence" value="ECO:0007669"/>
    <property type="project" value="InterPro"/>
</dbReference>
<keyword evidence="8" id="KW-1185">Reference proteome</keyword>
<gene>
    <name evidence="7" type="ORF">B5M09_011047</name>
</gene>
<dbReference type="InterPro" id="IPR006620">
    <property type="entry name" value="Pro_4_hyd_alph"/>
</dbReference>
<organism evidence="7 8">
    <name type="scientific">Aphanomyces astaci</name>
    <name type="common">Crayfish plague agent</name>
    <dbReference type="NCBI Taxonomy" id="112090"/>
    <lineage>
        <taxon>Eukaryota</taxon>
        <taxon>Sar</taxon>
        <taxon>Stramenopiles</taxon>
        <taxon>Oomycota</taxon>
        <taxon>Saprolegniomycetes</taxon>
        <taxon>Saprolegniales</taxon>
        <taxon>Verrucalvaceae</taxon>
        <taxon>Aphanomyces</taxon>
    </lineage>
</organism>
<dbReference type="InterPro" id="IPR045054">
    <property type="entry name" value="P4HA-like"/>
</dbReference>
<name>A0A3R7WWJ9_APHAT</name>
<keyword evidence="2" id="KW-0479">Metal-binding</keyword>
<dbReference type="PANTHER" id="PTHR10869">
    <property type="entry name" value="PROLYL 4-HYDROXYLASE ALPHA SUBUNIT"/>
    <property type="match status" value="1"/>
</dbReference>
<sequence length="660" mass="74346">MQKHANKQAVKARGVLAGSSLAQHAASVASAYCLYRVYAWSVVEYYPFGEAYLDTPPLPVTPNSCPLKFTASGAANGGFIPVQDADQVETNSAFVMLNGENQGLWVSWHEDDLNKKKDVDLSMCAQALASFGAKAFGKRGVDVDQATLYDQMGRMLPRHSWDTVATRVHVLLDQEVWVWPGIEVGHEWMVDGVRLKTLSLSPKVRPIYLFIQCRPIPTELDITQAIFVSKFLSPEECQHVIDLGKDMLQPSPSVSQFNLKGLDRYRTSSTAFMGHLPFSQEVKTRGASLARLPSREFIEDIQLVRYEDGQMYKVHTDYFTHLDVGAEVNPPALKSFSHWITWVQRLNVISPHHPLYPRHSAAFELQLATLLLQPHSIVNDAMWKYLGPAWKVWMQEHVALKSDYIVSSMISAFRPVNPVVPLCYIRQRWEEVVGVPDATFRLPLLAKYIEPNRHATLFLYLNNVDEGGETVFPLHPTPPGNVTTRAGMPECSRGLAVRPQEGGGVLFYSKHPSGENDYRMFNVLKRVEHWPVWDVDLKKVTLDTPASTPLNSTKGTLFMKNYGGGEHAFAIQNVDEARHFEYYTRLPGVDSEWYWTWSEHPTDGYVDMKMGVRVHGGAALLWRGALAPFLGSAFDSCLKNFKSLAEHGHVDGQDFTHLYQ</sequence>
<dbReference type="GO" id="GO:0005783">
    <property type="term" value="C:endoplasmic reticulum"/>
    <property type="evidence" value="ECO:0007669"/>
    <property type="project" value="TreeGrafter"/>
</dbReference>
<evidence type="ECO:0000259" key="6">
    <source>
        <dbReference type="SMART" id="SM00702"/>
    </source>
</evidence>
<accession>A0A3R7WWJ9</accession>
<evidence type="ECO:0000313" key="7">
    <source>
        <dbReference type="EMBL" id="RQM19896.1"/>
    </source>
</evidence>
<dbReference type="VEuPathDB" id="FungiDB:H257_04723"/>
<dbReference type="SMART" id="SM00702">
    <property type="entry name" value="P4Hc"/>
    <property type="match status" value="1"/>
</dbReference>